<proteinExistence type="predicted"/>
<dbReference type="RefSeq" id="WP_328856932.1">
    <property type="nucleotide sequence ID" value="NZ_CP108021.1"/>
</dbReference>
<gene>
    <name evidence="1" type="ORF">OG579_17190</name>
</gene>
<name>A0AAU4K061_9NOCA</name>
<accession>A0AAU4K061</accession>
<organism evidence="1 2">
    <name type="scientific">Williamsia herbipolensis</name>
    <dbReference type="NCBI Taxonomy" id="1603258"/>
    <lineage>
        <taxon>Bacteria</taxon>
        <taxon>Bacillati</taxon>
        <taxon>Actinomycetota</taxon>
        <taxon>Actinomycetes</taxon>
        <taxon>Mycobacteriales</taxon>
        <taxon>Nocardiaceae</taxon>
        <taxon>Williamsia</taxon>
    </lineage>
</organism>
<protein>
    <recommendedName>
        <fullName evidence="3">Recombinase domain-containing protein</fullName>
    </recommendedName>
</protein>
<evidence type="ECO:0000313" key="1">
    <source>
        <dbReference type="EMBL" id="WUM19423.1"/>
    </source>
</evidence>
<reference evidence="1 2" key="1">
    <citation type="submission" date="2022-10" db="EMBL/GenBank/DDBJ databases">
        <title>The complete genomes of actinobacterial strains from the NBC collection.</title>
        <authorList>
            <person name="Joergensen T.S."/>
            <person name="Alvarez Arevalo M."/>
            <person name="Sterndorff E.B."/>
            <person name="Faurdal D."/>
            <person name="Vuksanovic O."/>
            <person name="Mourched A.-S."/>
            <person name="Charusanti P."/>
            <person name="Shaw S."/>
            <person name="Blin K."/>
            <person name="Weber T."/>
        </authorList>
    </citation>
    <scope>NUCLEOTIDE SEQUENCE [LARGE SCALE GENOMIC DNA]</scope>
    <source>
        <strain evidence="1 2">NBC_00319</strain>
    </source>
</reference>
<evidence type="ECO:0008006" key="3">
    <source>
        <dbReference type="Google" id="ProtNLM"/>
    </source>
</evidence>
<dbReference type="Proteomes" id="UP001432128">
    <property type="component" value="Chromosome"/>
</dbReference>
<keyword evidence="2" id="KW-1185">Reference proteome</keyword>
<dbReference type="AlphaFoldDB" id="A0AAU4K061"/>
<dbReference type="EMBL" id="CP108021">
    <property type="protein sequence ID" value="WUM19423.1"/>
    <property type="molecule type" value="Genomic_DNA"/>
</dbReference>
<dbReference type="KEGG" id="whr:OG579_17190"/>
<evidence type="ECO:0000313" key="2">
    <source>
        <dbReference type="Proteomes" id="UP001432128"/>
    </source>
</evidence>
<sequence>MRAYGWQTGSVVDEAEAKQIREWAAAIKDGASLRSLAAAANETGLATASGSGKWAPLTIKRALLSTRNAGTILEQDVADDLGELLQAPERARFASTNTGTPSWLLRLVMCGICGEPMWMQRFSDRAPDMKCTAGGCGRVAVRQSHIEADAEARIVARLSDARWRSALAAATSMPPEHWESQRDLAHERMVHLAETFGGLESTRVAFDRGVAAAREVVTEAERALDHISVTADLPEVDDVVEWWEQLPTDRRADIARIMIDHITVMSRSAGPDRLRYFWIGD</sequence>